<evidence type="ECO:0000256" key="6">
    <source>
        <dbReference type="ARBA" id="ARBA00022777"/>
    </source>
</evidence>
<evidence type="ECO:0000256" key="7">
    <source>
        <dbReference type="ARBA" id="ARBA00022840"/>
    </source>
</evidence>
<dbReference type="AlphaFoldDB" id="A0A1H6ZKT1"/>
<dbReference type="PANTHER" id="PTHR11441:SF0">
    <property type="entry name" value="THYMIDINE KINASE, CYTOSOLIC"/>
    <property type="match status" value="1"/>
</dbReference>
<dbReference type="GO" id="GO:0004797">
    <property type="term" value="F:thymidine kinase activity"/>
    <property type="evidence" value="ECO:0007669"/>
    <property type="project" value="UniProtKB-EC"/>
</dbReference>
<dbReference type="GO" id="GO:0005524">
    <property type="term" value="F:ATP binding"/>
    <property type="evidence" value="ECO:0007669"/>
    <property type="project" value="UniProtKB-KW"/>
</dbReference>
<dbReference type="RefSeq" id="WP_042216059.1">
    <property type="nucleotide sequence ID" value="NZ_BBLU01000015.1"/>
</dbReference>
<keyword evidence="5 10" id="KW-0547">Nucleotide-binding</keyword>
<dbReference type="Pfam" id="PF00265">
    <property type="entry name" value="TK"/>
    <property type="match status" value="1"/>
</dbReference>
<dbReference type="PANTHER" id="PTHR11441">
    <property type="entry name" value="THYMIDINE KINASE"/>
    <property type="match status" value="1"/>
</dbReference>
<evidence type="ECO:0000256" key="9">
    <source>
        <dbReference type="PIRSR" id="PIRSR035805-2"/>
    </source>
</evidence>
<dbReference type="PIRSF" id="PIRSF035805">
    <property type="entry name" value="TK_cell"/>
    <property type="match status" value="1"/>
</dbReference>
<dbReference type="SUPFAM" id="SSF57716">
    <property type="entry name" value="Glucocorticoid receptor-like (DNA-binding domain)"/>
    <property type="match status" value="1"/>
</dbReference>
<dbReference type="eggNOG" id="COG1435">
    <property type="taxonomic scope" value="Bacteria"/>
</dbReference>
<dbReference type="EC" id="2.7.1.21" evidence="2 10"/>
<dbReference type="EMBL" id="FNZI01000004">
    <property type="protein sequence ID" value="SEJ52157.1"/>
    <property type="molecule type" value="Genomic_DNA"/>
</dbReference>
<feature type="binding site" evidence="9">
    <location>
        <position position="178"/>
    </location>
    <ligand>
        <name>substrate</name>
    </ligand>
</feature>
<gene>
    <name evidence="12" type="ORF">SAMN05421637_2126</name>
</gene>
<feature type="active site" description="Proton acceptor" evidence="8">
    <location>
        <position position="88"/>
    </location>
</feature>
<comment type="catalytic activity">
    <reaction evidence="10">
        <text>thymidine + ATP = dTMP + ADP + H(+)</text>
        <dbReference type="Rhea" id="RHEA:19129"/>
        <dbReference type="ChEBI" id="CHEBI:15378"/>
        <dbReference type="ChEBI" id="CHEBI:17748"/>
        <dbReference type="ChEBI" id="CHEBI:30616"/>
        <dbReference type="ChEBI" id="CHEBI:63528"/>
        <dbReference type="ChEBI" id="CHEBI:456216"/>
        <dbReference type="EC" id="2.7.1.21"/>
    </reaction>
</comment>
<dbReference type="InterPro" id="IPR001267">
    <property type="entry name" value="Thymidine_kinase"/>
</dbReference>
<comment type="similarity">
    <text evidence="1 11">Belongs to the thymidine kinase family.</text>
</comment>
<evidence type="ECO:0000313" key="12">
    <source>
        <dbReference type="EMBL" id="SEJ52157.1"/>
    </source>
</evidence>
<name>A0A1H6ZKT1_9MICO</name>
<reference evidence="13" key="1">
    <citation type="submission" date="2016-10" db="EMBL/GenBank/DDBJ databases">
        <authorList>
            <person name="Varghese N."/>
        </authorList>
    </citation>
    <scope>NUCLEOTIDE SEQUENCE [LARGE SCALE GENOMIC DNA]</scope>
    <source>
        <strain evidence="13">DSM 24868</strain>
    </source>
</reference>
<proteinExistence type="inferred from homology"/>
<sequence length="209" mass="22565">MAKLYFRYGAMNSSKSALLLTAAYNYEERDQHPVIVKPGIDTKAGRSVSSRLGVERQVDVLLGGEDSLLEALVAHRPLEGIDAVFIDEAQFLTPAQVDEAFVVAVRHGVPVLCYGLRGDFMTHSFPGSLRLLEIAHAIEELKTICRCGSKAIFNGRVIGGVFVSHGEQVAIDGQQADYESLCGACYLEKVGPVRAAGVPEDETGAQPLF</sequence>
<keyword evidence="3 10" id="KW-0237">DNA synthesis</keyword>
<evidence type="ECO:0000313" key="13">
    <source>
        <dbReference type="Proteomes" id="UP000183315"/>
    </source>
</evidence>
<evidence type="ECO:0000256" key="10">
    <source>
        <dbReference type="RuleBase" id="RU000544"/>
    </source>
</evidence>
<dbReference type="SUPFAM" id="SSF52540">
    <property type="entry name" value="P-loop containing nucleoside triphosphate hydrolases"/>
    <property type="match status" value="1"/>
</dbReference>
<evidence type="ECO:0000256" key="8">
    <source>
        <dbReference type="PIRSR" id="PIRSR035805-1"/>
    </source>
</evidence>
<accession>A0A1H6ZKT1</accession>
<feature type="binding site" evidence="9">
    <location>
        <begin position="169"/>
        <end position="173"/>
    </location>
    <ligand>
        <name>substrate</name>
    </ligand>
</feature>
<protein>
    <recommendedName>
        <fullName evidence="2 10">Thymidine kinase</fullName>
        <ecNumber evidence="2 10">2.7.1.21</ecNumber>
    </recommendedName>
</protein>
<evidence type="ECO:0000256" key="11">
    <source>
        <dbReference type="RuleBase" id="RU004165"/>
    </source>
</evidence>
<dbReference type="GO" id="GO:0005829">
    <property type="term" value="C:cytosol"/>
    <property type="evidence" value="ECO:0007669"/>
    <property type="project" value="TreeGrafter"/>
</dbReference>
<evidence type="ECO:0000256" key="3">
    <source>
        <dbReference type="ARBA" id="ARBA00022634"/>
    </source>
</evidence>
<organism evidence="12 13">
    <name type="scientific">Demequina mangrovi</name>
    <dbReference type="NCBI Taxonomy" id="1043493"/>
    <lineage>
        <taxon>Bacteria</taxon>
        <taxon>Bacillati</taxon>
        <taxon>Actinomycetota</taxon>
        <taxon>Actinomycetes</taxon>
        <taxon>Micrococcales</taxon>
        <taxon>Demequinaceae</taxon>
        <taxon>Demequina</taxon>
    </lineage>
</organism>
<evidence type="ECO:0000256" key="4">
    <source>
        <dbReference type="ARBA" id="ARBA00022679"/>
    </source>
</evidence>
<dbReference type="InterPro" id="IPR027417">
    <property type="entry name" value="P-loop_NTPase"/>
</dbReference>
<keyword evidence="7 10" id="KW-0067">ATP-binding</keyword>
<dbReference type="OrthoDB" id="9781579at2"/>
<dbReference type="STRING" id="1043493.SAMN05421637_2126"/>
<dbReference type="NCBIfam" id="NF003300">
    <property type="entry name" value="PRK04296.1-5"/>
    <property type="match status" value="1"/>
</dbReference>
<dbReference type="Gene3D" id="3.40.50.300">
    <property type="entry name" value="P-loop containing nucleotide triphosphate hydrolases"/>
    <property type="match status" value="1"/>
</dbReference>
<evidence type="ECO:0000256" key="2">
    <source>
        <dbReference type="ARBA" id="ARBA00012118"/>
    </source>
</evidence>
<dbReference type="GO" id="GO:0071897">
    <property type="term" value="P:DNA biosynthetic process"/>
    <property type="evidence" value="ECO:0007669"/>
    <property type="project" value="UniProtKB-KW"/>
</dbReference>
<keyword evidence="4 10" id="KW-0808">Transferase</keyword>
<keyword evidence="13" id="KW-1185">Reference proteome</keyword>
<dbReference type="Proteomes" id="UP000183315">
    <property type="component" value="Unassembled WGS sequence"/>
</dbReference>
<evidence type="ECO:0000256" key="5">
    <source>
        <dbReference type="ARBA" id="ARBA00022741"/>
    </source>
</evidence>
<dbReference type="GO" id="GO:0046104">
    <property type="term" value="P:thymidine metabolic process"/>
    <property type="evidence" value="ECO:0007669"/>
    <property type="project" value="TreeGrafter"/>
</dbReference>
<evidence type="ECO:0000256" key="1">
    <source>
        <dbReference type="ARBA" id="ARBA00007587"/>
    </source>
</evidence>
<keyword evidence="6 10" id="KW-0418">Kinase</keyword>